<proteinExistence type="predicted"/>
<dbReference type="eggNOG" id="arCOG05033">
    <property type="taxonomic scope" value="Archaea"/>
</dbReference>
<dbReference type="OrthoDB" id="65404at2157"/>
<keyword evidence="2" id="KW-1185">Reference proteome</keyword>
<name>F8AHC6_PYRYC</name>
<accession>F8AHC6</accession>
<dbReference type="Proteomes" id="UP000008386">
    <property type="component" value="Chromosome"/>
</dbReference>
<protein>
    <submittedName>
        <fullName evidence="1">Polysaccharide deacetylase</fullName>
    </submittedName>
</protein>
<dbReference type="KEGG" id="pya:PYCH_04330"/>
<dbReference type="AlphaFoldDB" id="F8AHC6"/>
<dbReference type="InterPro" id="IPR018763">
    <property type="entry name" value="DUF2334"/>
</dbReference>
<dbReference type="Pfam" id="PF10096">
    <property type="entry name" value="DUF2334"/>
    <property type="match status" value="1"/>
</dbReference>
<dbReference type="GeneID" id="10837009"/>
<dbReference type="HOGENOM" id="CLU_1253634_0_0_2"/>
<gene>
    <name evidence="1" type="ordered locus">PYCH_04330</name>
</gene>
<evidence type="ECO:0000313" key="2">
    <source>
        <dbReference type="Proteomes" id="UP000008386"/>
    </source>
</evidence>
<sequence length="220" mass="25164">MRFWMGRMALNRLLPLVLILFVGSSLGEPHSVKIYFEAHDVSPLYKAEVERILNELDGLDVLVFVIPNHGGVADLRRHRDFATKLGKYRVVLHGYEHRPGECDLEAVEKGLKVLRAVNLTSDYFAPYDYDYTSSCLEALGAFNLTPLTERYMGGEFCPYREYTWYTPSFLKPVLVALFRSDLQAFPCLRVGVHPRAVDSSWEAFEEIVEVAKRLNNRTGN</sequence>
<dbReference type="EMBL" id="CP002779">
    <property type="protein sequence ID" value="AEH24123.1"/>
    <property type="molecule type" value="Genomic_DNA"/>
</dbReference>
<evidence type="ECO:0000313" key="1">
    <source>
        <dbReference type="EMBL" id="AEH24123.1"/>
    </source>
</evidence>
<organism evidence="1 2">
    <name type="scientific">Pyrococcus yayanosii (strain CH1 / JCM 16557)</name>
    <dbReference type="NCBI Taxonomy" id="529709"/>
    <lineage>
        <taxon>Archaea</taxon>
        <taxon>Methanobacteriati</taxon>
        <taxon>Methanobacteriota</taxon>
        <taxon>Thermococci</taxon>
        <taxon>Thermococcales</taxon>
        <taxon>Thermococcaceae</taxon>
        <taxon>Pyrococcus</taxon>
    </lineage>
</organism>
<reference evidence="1 2" key="1">
    <citation type="journal article" date="2011" name="J. Bacteriol.">
        <title>Complete genome sequence of the obligate piezophilic hyperthermophilic archaeon Pyrococcus yayanosii CH1.</title>
        <authorList>
            <person name="Jun X."/>
            <person name="Lupeng L."/>
            <person name="Minjuan X."/>
            <person name="Oger P."/>
            <person name="Fengping W."/>
            <person name="Jebbar M."/>
            <person name="Xiang X."/>
        </authorList>
    </citation>
    <scope>NUCLEOTIDE SEQUENCE [LARGE SCALE GENOMIC DNA]</scope>
    <source>
        <strain evidence="2">CH1 / JCM 16557</strain>
    </source>
</reference>
<dbReference type="RefSeq" id="WP_013905180.1">
    <property type="nucleotide sequence ID" value="NC_015680.1"/>
</dbReference>
<dbReference type="STRING" id="529709.PYCH_04330"/>